<organism evidence="1 2">
    <name type="scientific">Streptococcus oriscaviae</name>
    <dbReference type="NCBI Taxonomy" id="2781599"/>
    <lineage>
        <taxon>Bacteria</taxon>
        <taxon>Bacillati</taxon>
        <taxon>Bacillota</taxon>
        <taxon>Bacilli</taxon>
        <taxon>Lactobacillales</taxon>
        <taxon>Streptococcaceae</taxon>
        <taxon>Streptococcus</taxon>
    </lineage>
</organism>
<name>A0ABX7YPC0_9STRE</name>
<dbReference type="Proteomes" id="UP000677616">
    <property type="component" value="Chromosome"/>
</dbReference>
<keyword evidence="2" id="KW-1185">Reference proteome</keyword>
<dbReference type="RefSeq" id="WP_212572773.1">
    <property type="nucleotide sequence ID" value="NZ_CP073084.1"/>
</dbReference>
<dbReference type="EMBL" id="CP073084">
    <property type="protein sequence ID" value="QUE55214.1"/>
    <property type="molecule type" value="Genomic_DNA"/>
</dbReference>
<reference evidence="1 2" key="1">
    <citation type="submission" date="2021-04" db="EMBL/GenBank/DDBJ databases">
        <title>Complete genome sequence of a novel Streptococcus species.</title>
        <authorList>
            <person name="Teng J.L.L."/>
        </authorList>
    </citation>
    <scope>NUCLEOTIDE SEQUENCE [LARGE SCALE GENOMIC DNA]</scope>
    <source>
        <strain evidence="1 2">HKU75</strain>
    </source>
</reference>
<evidence type="ECO:0000313" key="2">
    <source>
        <dbReference type="Proteomes" id="UP000677616"/>
    </source>
</evidence>
<proteinExistence type="predicted"/>
<sequence length="148" mass="16736">MAKVIPTKYVEGIVKPGSPYNTFSGFVSVDSHSASLKTLDEVFEGNRLDYQNTPYTPGVDETYAKINFTLDSKMRLDIPLEEPKVGEYPFTGRGFTGSQNIVLPEYKLRKGTDYYYQHGDTITIHSSQDGKIIQQYGYMSGRGWELIE</sequence>
<evidence type="ECO:0000313" key="1">
    <source>
        <dbReference type="EMBL" id="QUE55214.1"/>
    </source>
</evidence>
<protein>
    <submittedName>
        <fullName evidence="1">Uncharacterized protein</fullName>
    </submittedName>
</protein>
<gene>
    <name evidence="1" type="ORF">INT76_04895</name>
</gene>
<accession>A0ABX7YPC0</accession>